<name>A0A7X2Z392_9BACL</name>
<dbReference type="Gene3D" id="3.10.50.10">
    <property type="match status" value="1"/>
</dbReference>
<keyword evidence="1" id="KW-1133">Transmembrane helix</keyword>
<feature type="transmembrane region" description="Helical" evidence="1">
    <location>
        <begin position="6"/>
        <end position="24"/>
    </location>
</feature>
<dbReference type="Gene3D" id="3.20.20.80">
    <property type="entry name" value="Glycosidases"/>
    <property type="match status" value="1"/>
</dbReference>
<gene>
    <name evidence="3" type="ORF">GNP95_13705</name>
</gene>
<dbReference type="GO" id="GO:0016787">
    <property type="term" value="F:hydrolase activity"/>
    <property type="evidence" value="ECO:0007669"/>
    <property type="project" value="UniProtKB-KW"/>
</dbReference>
<accession>A0A7X2Z392</accession>
<keyword evidence="1" id="KW-0812">Transmembrane</keyword>
<dbReference type="InterPro" id="IPR001223">
    <property type="entry name" value="Glyco_hydro18_cat"/>
</dbReference>
<dbReference type="Proteomes" id="UP000447876">
    <property type="component" value="Unassembled WGS sequence"/>
</dbReference>
<dbReference type="InterPro" id="IPR017853">
    <property type="entry name" value="GH"/>
</dbReference>
<organism evidence="3 4">
    <name type="scientific">Paenibacillus woosongensis</name>
    <dbReference type="NCBI Taxonomy" id="307580"/>
    <lineage>
        <taxon>Bacteria</taxon>
        <taxon>Bacillati</taxon>
        <taxon>Bacillota</taxon>
        <taxon>Bacilli</taxon>
        <taxon>Bacillales</taxon>
        <taxon>Paenibacillaceae</taxon>
        <taxon>Paenibacillus</taxon>
    </lineage>
</organism>
<sequence>MTRRWVYIMAAVIIVIIAGIIWFYRQENEEQTIRAVTVEHDLEMSAWVVDWKWESGVADLQQMSRNLDRLQAFAAYFDSENRLYFTDDMHKALPHIFETARKGGVKYVDLTIVNDRWNPDGTAVQKDPGIVSRILATRESQEQHIEEIIDTVERYGFDGVEMDFEKIGDADWEKLCIFYAKLYERLHAKEKSLRVILEPRTPIERLALPEGPVYVMMAYNLFGSHSGPGPKADHAFIRKLASRMKVLPGEAAIAFSVGGFDWTDGGKVTSLTEKQAAELLRQSSTAVPMRDKASGSLYFSYKDEEGLKHTVWYADGETISQWIHIAQQSGYDNIVLWRLGEFEQGTLNKLKKNHF</sequence>
<evidence type="ECO:0000259" key="2">
    <source>
        <dbReference type="Pfam" id="PF00704"/>
    </source>
</evidence>
<protein>
    <submittedName>
        <fullName evidence="3">Glycosyl hydrolase</fullName>
    </submittedName>
</protein>
<evidence type="ECO:0000313" key="4">
    <source>
        <dbReference type="Proteomes" id="UP000447876"/>
    </source>
</evidence>
<dbReference type="AlphaFoldDB" id="A0A7X2Z392"/>
<dbReference type="EMBL" id="WNZW01000004">
    <property type="protein sequence ID" value="MUG46046.1"/>
    <property type="molecule type" value="Genomic_DNA"/>
</dbReference>
<feature type="domain" description="GH18" evidence="2">
    <location>
        <begin position="132"/>
        <end position="340"/>
    </location>
</feature>
<proteinExistence type="predicted"/>
<reference evidence="3 4" key="1">
    <citation type="submission" date="2019-11" db="EMBL/GenBank/DDBJ databases">
        <title>Draft genome sequences of five Paenibacillus species of dairy origin.</title>
        <authorList>
            <person name="Olajide A.M."/>
            <person name="Chen S."/>
            <person name="Lapointe G."/>
        </authorList>
    </citation>
    <scope>NUCLEOTIDE SEQUENCE [LARGE SCALE GENOMIC DNA]</scope>
    <source>
        <strain evidence="3 4">12CR55</strain>
    </source>
</reference>
<dbReference type="PANTHER" id="PTHR46066">
    <property type="entry name" value="CHITINASE DOMAIN-CONTAINING PROTEIN 1 FAMILY MEMBER"/>
    <property type="match status" value="1"/>
</dbReference>
<evidence type="ECO:0000256" key="1">
    <source>
        <dbReference type="SAM" id="Phobius"/>
    </source>
</evidence>
<dbReference type="InterPro" id="IPR029070">
    <property type="entry name" value="Chitinase_insertion_sf"/>
</dbReference>
<evidence type="ECO:0000313" key="3">
    <source>
        <dbReference type="EMBL" id="MUG46046.1"/>
    </source>
</evidence>
<dbReference type="SUPFAM" id="SSF51445">
    <property type="entry name" value="(Trans)glycosidases"/>
    <property type="match status" value="1"/>
</dbReference>
<keyword evidence="3" id="KW-0378">Hydrolase</keyword>
<comment type="caution">
    <text evidence="3">The sequence shown here is derived from an EMBL/GenBank/DDBJ whole genome shotgun (WGS) entry which is preliminary data.</text>
</comment>
<dbReference type="RefSeq" id="WP_155611446.1">
    <property type="nucleotide sequence ID" value="NZ_WNZW01000004.1"/>
</dbReference>
<dbReference type="GO" id="GO:0005975">
    <property type="term" value="P:carbohydrate metabolic process"/>
    <property type="evidence" value="ECO:0007669"/>
    <property type="project" value="InterPro"/>
</dbReference>
<keyword evidence="1" id="KW-0472">Membrane</keyword>
<dbReference type="OrthoDB" id="1633417at2"/>
<dbReference type="PANTHER" id="PTHR46066:SF2">
    <property type="entry name" value="CHITINASE DOMAIN-CONTAINING PROTEIN 1"/>
    <property type="match status" value="1"/>
</dbReference>
<dbReference type="Pfam" id="PF00704">
    <property type="entry name" value="Glyco_hydro_18"/>
    <property type="match status" value="1"/>
</dbReference>